<proteinExistence type="predicted"/>
<sequence>MVVDAVHREPQLTGGTGTDEAAARRWLDSLVADGRYVEDVYAAG</sequence>
<comment type="caution">
    <text evidence="1">The sequence shown here is derived from an EMBL/GenBank/DDBJ whole genome shotgun (WGS) entry which is preliminary data.</text>
</comment>
<name>A0ABV1U6Q5_9ACTN</name>
<keyword evidence="2" id="KW-1185">Reference proteome</keyword>
<evidence type="ECO:0000313" key="1">
    <source>
        <dbReference type="EMBL" id="MER6429400.1"/>
    </source>
</evidence>
<protein>
    <submittedName>
        <fullName evidence="1">Uncharacterized protein</fullName>
    </submittedName>
</protein>
<dbReference type="RefSeq" id="WP_352063805.1">
    <property type="nucleotide sequence ID" value="NZ_JBEPAZ010000012.1"/>
</dbReference>
<dbReference type="EMBL" id="JBEPAZ010000012">
    <property type="protein sequence ID" value="MER6429400.1"/>
    <property type="molecule type" value="Genomic_DNA"/>
</dbReference>
<reference evidence="1 2" key="1">
    <citation type="submission" date="2024-06" db="EMBL/GenBank/DDBJ databases">
        <title>The Natural Products Discovery Center: Release of the First 8490 Sequenced Strains for Exploring Actinobacteria Biosynthetic Diversity.</title>
        <authorList>
            <person name="Kalkreuter E."/>
            <person name="Kautsar S.A."/>
            <person name="Yang D."/>
            <person name="Bader C.D."/>
            <person name="Teijaro C.N."/>
            <person name="Fluegel L."/>
            <person name="Davis C.M."/>
            <person name="Simpson J.R."/>
            <person name="Lauterbach L."/>
            <person name="Steele A.D."/>
            <person name="Gui C."/>
            <person name="Meng S."/>
            <person name="Li G."/>
            <person name="Viehrig K."/>
            <person name="Ye F."/>
            <person name="Su P."/>
            <person name="Kiefer A.F."/>
            <person name="Nichols A."/>
            <person name="Cepeda A.J."/>
            <person name="Yan W."/>
            <person name="Fan B."/>
            <person name="Jiang Y."/>
            <person name="Adhikari A."/>
            <person name="Zheng C.-J."/>
            <person name="Schuster L."/>
            <person name="Cowan T.M."/>
            <person name="Smanski M.J."/>
            <person name="Chevrette M.G."/>
            <person name="De Carvalho L.P.S."/>
            <person name="Shen B."/>
        </authorList>
    </citation>
    <scope>NUCLEOTIDE SEQUENCE [LARGE SCALE GENOMIC DNA]</scope>
    <source>
        <strain evidence="1 2">NPDC001166</strain>
    </source>
</reference>
<evidence type="ECO:0000313" key="2">
    <source>
        <dbReference type="Proteomes" id="UP001470023"/>
    </source>
</evidence>
<gene>
    <name evidence="1" type="ORF">ABT272_16900</name>
</gene>
<dbReference type="Proteomes" id="UP001470023">
    <property type="component" value="Unassembled WGS sequence"/>
</dbReference>
<accession>A0ABV1U6Q5</accession>
<organism evidence="1 2">
    <name type="scientific">Streptomyces sp. 900105245</name>
    <dbReference type="NCBI Taxonomy" id="3154379"/>
    <lineage>
        <taxon>Bacteria</taxon>
        <taxon>Bacillati</taxon>
        <taxon>Actinomycetota</taxon>
        <taxon>Actinomycetes</taxon>
        <taxon>Kitasatosporales</taxon>
        <taxon>Streptomycetaceae</taxon>
        <taxon>Streptomyces</taxon>
    </lineage>
</organism>